<organism evidence="3 4">
    <name type="scientific">Romboutsia faecis</name>
    <dbReference type="NCBI Taxonomy" id="2764597"/>
    <lineage>
        <taxon>Bacteria</taxon>
        <taxon>Bacillati</taxon>
        <taxon>Bacillota</taxon>
        <taxon>Clostridia</taxon>
        <taxon>Peptostreptococcales</taxon>
        <taxon>Peptostreptococcaceae</taxon>
        <taxon>Romboutsia</taxon>
    </lineage>
</organism>
<dbReference type="InterPro" id="IPR036525">
    <property type="entry name" value="Tubulin/FtsZ_GTPase_sf"/>
</dbReference>
<evidence type="ECO:0000313" key="3">
    <source>
        <dbReference type="EMBL" id="MBC5995243.1"/>
    </source>
</evidence>
<keyword evidence="2" id="KW-0342">GTP-binding</keyword>
<keyword evidence="4" id="KW-1185">Reference proteome</keyword>
<accession>A0ABR7JKM3</accession>
<evidence type="ECO:0000313" key="4">
    <source>
        <dbReference type="Proteomes" id="UP000609849"/>
    </source>
</evidence>
<protein>
    <submittedName>
        <fullName evidence="3">Uncharacterized protein</fullName>
    </submittedName>
</protein>
<name>A0ABR7JKM3_9FIRM</name>
<evidence type="ECO:0000256" key="2">
    <source>
        <dbReference type="ARBA" id="ARBA00023134"/>
    </source>
</evidence>
<gene>
    <name evidence="3" type="ORF">H8923_00590</name>
</gene>
<sequence length="302" mass="34963">MDINNLDNIKFIGIGIKGIDIVNKLANNNKEYIKLCAIDIKDTDINENIKEKLIIEDKSYDSSKIDFFHITDLVNRNKDSIYKIIQDEKVVFITCDICDLSSVHILIELGKMAKKSNILVIPIIINTQNNSNINYRFFMKKINKVIGASINISNNRVFGNIKYLDDKIDDYFIIRSIIDLFIDNLMFTCSLNVDYEDMKWIFSGEQDVEMSIIKVNEKSSEEDMKIKLVKHRICKGAYEYPEKIMINATANKDYMTYEEAIKLLQKIALVIQENTEECCQITFSLKFIKKKSKSLEVLTVKA</sequence>
<dbReference type="SUPFAM" id="SSF52490">
    <property type="entry name" value="Tubulin nucleotide-binding domain-like"/>
    <property type="match status" value="1"/>
</dbReference>
<dbReference type="EMBL" id="JACRWE010000001">
    <property type="protein sequence ID" value="MBC5995243.1"/>
    <property type="molecule type" value="Genomic_DNA"/>
</dbReference>
<reference evidence="3 4" key="1">
    <citation type="submission" date="2020-08" db="EMBL/GenBank/DDBJ databases">
        <authorList>
            <person name="Liu C."/>
            <person name="Sun Q."/>
        </authorList>
    </citation>
    <scope>NUCLEOTIDE SEQUENCE [LARGE SCALE GENOMIC DNA]</scope>
    <source>
        <strain evidence="3 4">NSJ-18</strain>
    </source>
</reference>
<comment type="caution">
    <text evidence="3">The sequence shown here is derived from an EMBL/GenBank/DDBJ whole genome shotgun (WGS) entry which is preliminary data.</text>
</comment>
<proteinExistence type="predicted"/>
<dbReference type="Proteomes" id="UP000609849">
    <property type="component" value="Unassembled WGS sequence"/>
</dbReference>
<dbReference type="Gene3D" id="3.30.1330.20">
    <property type="entry name" value="Tubulin/FtsZ, C-terminal domain"/>
    <property type="match status" value="1"/>
</dbReference>
<dbReference type="InterPro" id="IPR037103">
    <property type="entry name" value="Tubulin/FtsZ-like_C"/>
</dbReference>
<keyword evidence="1" id="KW-0547">Nucleotide-binding</keyword>
<dbReference type="Gene3D" id="3.40.50.1440">
    <property type="entry name" value="Tubulin/FtsZ, GTPase domain"/>
    <property type="match status" value="1"/>
</dbReference>
<evidence type="ECO:0000256" key="1">
    <source>
        <dbReference type="ARBA" id="ARBA00022741"/>
    </source>
</evidence>
<dbReference type="RefSeq" id="WP_153971542.1">
    <property type="nucleotide sequence ID" value="NZ_JACRWE010000001.1"/>
</dbReference>